<feature type="transmembrane region" description="Helical" evidence="1">
    <location>
        <begin position="63"/>
        <end position="84"/>
    </location>
</feature>
<feature type="chain" id="PRO_5007294295" evidence="2">
    <location>
        <begin position="29"/>
        <end position="101"/>
    </location>
</feature>
<evidence type="ECO:0000256" key="2">
    <source>
        <dbReference type="SAM" id="SignalP"/>
    </source>
</evidence>
<keyword evidence="4" id="KW-1185">Reference proteome</keyword>
<proteinExistence type="predicted"/>
<evidence type="ECO:0000313" key="3">
    <source>
        <dbReference type="EMBL" id="KXN68169.1"/>
    </source>
</evidence>
<keyword evidence="1" id="KW-1133">Transmembrane helix</keyword>
<protein>
    <submittedName>
        <fullName evidence="3">Uncharacterized protein</fullName>
    </submittedName>
</protein>
<organism evidence="3 4">
    <name type="scientific">Conidiobolus coronatus (strain ATCC 28846 / CBS 209.66 / NRRL 28638)</name>
    <name type="common">Delacroixia coronata</name>
    <dbReference type="NCBI Taxonomy" id="796925"/>
    <lineage>
        <taxon>Eukaryota</taxon>
        <taxon>Fungi</taxon>
        <taxon>Fungi incertae sedis</taxon>
        <taxon>Zoopagomycota</taxon>
        <taxon>Entomophthoromycotina</taxon>
        <taxon>Entomophthoromycetes</taxon>
        <taxon>Entomophthorales</taxon>
        <taxon>Ancylistaceae</taxon>
        <taxon>Conidiobolus</taxon>
    </lineage>
</organism>
<evidence type="ECO:0000313" key="4">
    <source>
        <dbReference type="Proteomes" id="UP000070444"/>
    </source>
</evidence>
<sequence length="101" mass="11104">MSSQLKFNQILIVAFGLLFSLLCMPVSAQNSSTQYPTGSNQFVNLLINGAQALIGFISKNFDAIAKFFVTVIWPALLAIGKALISKIKLSNNPRSFYLYIV</sequence>
<evidence type="ECO:0000256" key="1">
    <source>
        <dbReference type="SAM" id="Phobius"/>
    </source>
</evidence>
<dbReference type="AlphaFoldDB" id="A0A137NZY6"/>
<keyword evidence="2" id="KW-0732">Signal</keyword>
<name>A0A137NZY6_CONC2</name>
<dbReference type="EMBL" id="KQ964591">
    <property type="protein sequence ID" value="KXN68169.1"/>
    <property type="molecule type" value="Genomic_DNA"/>
</dbReference>
<feature type="signal peptide" evidence="2">
    <location>
        <begin position="1"/>
        <end position="28"/>
    </location>
</feature>
<accession>A0A137NZY6</accession>
<gene>
    <name evidence="3" type="ORF">CONCODRAFT_9644</name>
</gene>
<keyword evidence="1" id="KW-0812">Transmembrane</keyword>
<reference evidence="3 4" key="1">
    <citation type="journal article" date="2015" name="Genome Biol. Evol.">
        <title>Phylogenomic analyses indicate that early fungi evolved digesting cell walls of algal ancestors of land plants.</title>
        <authorList>
            <person name="Chang Y."/>
            <person name="Wang S."/>
            <person name="Sekimoto S."/>
            <person name="Aerts A.L."/>
            <person name="Choi C."/>
            <person name="Clum A."/>
            <person name="LaButti K.M."/>
            <person name="Lindquist E.A."/>
            <person name="Yee Ngan C."/>
            <person name="Ohm R.A."/>
            <person name="Salamov A.A."/>
            <person name="Grigoriev I.V."/>
            <person name="Spatafora J.W."/>
            <person name="Berbee M.L."/>
        </authorList>
    </citation>
    <scope>NUCLEOTIDE SEQUENCE [LARGE SCALE GENOMIC DNA]</scope>
    <source>
        <strain evidence="3 4">NRRL 28638</strain>
    </source>
</reference>
<dbReference type="Proteomes" id="UP000070444">
    <property type="component" value="Unassembled WGS sequence"/>
</dbReference>
<keyword evidence="1" id="KW-0472">Membrane</keyword>